<evidence type="ECO:0000256" key="7">
    <source>
        <dbReference type="ARBA" id="ARBA00022918"/>
    </source>
</evidence>
<dbReference type="CDD" id="cd09274">
    <property type="entry name" value="RNase_HI_RT_Ty3"/>
    <property type="match status" value="1"/>
</dbReference>
<dbReference type="EMBL" id="CM003610">
    <property type="protein sequence ID" value="KYP62810.1"/>
    <property type="molecule type" value="Genomic_DNA"/>
</dbReference>
<gene>
    <name evidence="9" type="ORF">KK1_017364</name>
</gene>
<evidence type="ECO:0000256" key="2">
    <source>
        <dbReference type="ARBA" id="ARBA00022679"/>
    </source>
</evidence>
<name>A0A151T6Y4_CAJCA</name>
<keyword evidence="3" id="KW-0548">Nucleotidyltransferase</keyword>
<dbReference type="OMA" id="AHIRYSI"/>
<dbReference type="GO" id="GO:0004519">
    <property type="term" value="F:endonuclease activity"/>
    <property type="evidence" value="ECO:0007669"/>
    <property type="project" value="UniProtKB-KW"/>
</dbReference>
<dbReference type="Gene3D" id="3.30.70.270">
    <property type="match status" value="2"/>
</dbReference>
<keyword evidence="6" id="KW-0378">Hydrolase</keyword>
<keyword evidence="10" id="KW-1185">Reference proteome</keyword>
<keyword evidence="7" id="KW-0695">RNA-directed DNA polymerase</keyword>
<reference evidence="9 10" key="1">
    <citation type="journal article" date="2012" name="Nat. Biotechnol.">
        <title>Draft genome sequence of pigeonpea (Cajanus cajan), an orphan legume crop of resource-poor farmers.</title>
        <authorList>
            <person name="Varshney R.K."/>
            <person name="Chen W."/>
            <person name="Li Y."/>
            <person name="Bharti A.K."/>
            <person name="Saxena R.K."/>
            <person name="Schlueter J.A."/>
            <person name="Donoghue M.T."/>
            <person name="Azam S."/>
            <person name="Fan G."/>
            <person name="Whaley A.M."/>
            <person name="Farmer A.D."/>
            <person name="Sheridan J."/>
            <person name="Iwata A."/>
            <person name="Tuteja R."/>
            <person name="Penmetsa R.V."/>
            <person name="Wu W."/>
            <person name="Upadhyaya H.D."/>
            <person name="Yang S.P."/>
            <person name="Shah T."/>
            <person name="Saxena K.B."/>
            <person name="Michael T."/>
            <person name="McCombie W.R."/>
            <person name="Yang B."/>
            <person name="Zhang G."/>
            <person name="Yang H."/>
            <person name="Wang J."/>
            <person name="Spillane C."/>
            <person name="Cook D.R."/>
            <person name="May G.D."/>
            <person name="Xu X."/>
            <person name="Jackson S.A."/>
        </authorList>
    </citation>
    <scope>NUCLEOTIDE SEQUENCE [LARGE SCALE GENOMIC DNA]</scope>
    <source>
        <strain evidence="10">cv. Asha</strain>
    </source>
</reference>
<evidence type="ECO:0000256" key="1">
    <source>
        <dbReference type="ARBA" id="ARBA00022670"/>
    </source>
</evidence>
<dbReference type="FunFam" id="3.10.20.370:FF:000001">
    <property type="entry name" value="Retrovirus-related Pol polyprotein from transposon 17.6-like protein"/>
    <property type="match status" value="1"/>
</dbReference>
<dbReference type="CDD" id="cd01647">
    <property type="entry name" value="RT_LTR"/>
    <property type="match status" value="1"/>
</dbReference>
<dbReference type="GO" id="GO:0003964">
    <property type="term" value="F:RNA-directed DNA polymerase activity"/>
    <property type="evidence" value="ECO:0007669"/>
    <property type="project" value="UniProtKB-KW"/>
</dbReference>
<dbReference type="InterPro" id="IPR000477">
    <property type="entry name" value="RT_dom"/>
</dbReference>
<dbReference type="Proteomes" id="UP000075243">
    <property type="component" value="Chromosome 8"/>
</dbReference>
<sequence>MDWLSANRILIDCANKRLIFPQEEDELLISAGQVESLLRDGAECCLLLAALSVETERVISEIDVVQNFAEVFPDEVPGLPPVREIEFSIDLVPGAGPVSVAPYRMAPAELVELKGQLEDLLEKQLVRPSVSPWGAPVLLVKKKNGGSRLWVDYQQLNKLTIKNKYPLPRIDDLMDQLRGASVFSKIDLRSGYHQIRVKEGDIPKTAFRTRYGHYEYVVMPFGVTNAPTVFMDYMNRIFRPFLDKFVVVFIDDILIYSRTREEHGEHLKVVLEILKAKQLYAKLSKCEFWLDEVKFSDHVISAEGIAVDPAKVESVLQWERPRTVIDIRSFVGLAGYYRRFIEGFSKIVAPLTQLTRKEQPFIWTDACEQSFVELKRRLTTSPVLVLPDSGEPFDVYCDASHQGLGCVLMQNGKVVAYASRQLKIHERNYPTHDLELAAVVFALKIWRHYLYGARFSVFSDHKSLKYLFDQKELNMRQRRWMEFLKDYDFQLMYHPGKANVVADALSRK</sequence>
<evidence type="ECO:0000313" key="10">
    <source>
        <dbReference type="Proteomes" id="UP000075243"/>
    </source>
</evidence>
<protein>
    <submittedName>
        <fullName evidence="9">Retrovirus-related Pol polyprotein from transposon 17.6</fullName>
    </submittedName>
</protein>
<keyword evidence="1" id="KW-0645">Protease</keyword>
<dbReference type="InterPro" id="IPR041373">
    <property type="entry name" value="RT_RNaseH"/>
</dbReference>
<keyword evidence="5" id="KW-0255">Endonuclease</keyword>
<evidence type="ECO:0000313" key="9">
    <source>
        <dbReference type="EMBL" id="KYP62810.1"/>
    </source>
</evidence>
<dbReference type="AlphaFoldDB" id="A0A151T6Y4"/>
<feature type="domain" description="Reverse transcriptase" evidence="8">
    <location>
        <begin position="121"/>
        <end position="307"/>
    </location>
</feature>
<dbReference type="InterPro" id="IPR050951">
    <property type="entry name" value="Retrovirus_Pol_polyprotein"/>
</dbReference>
<dbReference type="InterPro" id="IPR043128">
    <property type="entry name" value="Rev_trsase/Diguanyl_cyclase"/>
</dbReference>
<dbReference type="InterPro" id="IPR043502">
    <property type="entry name" value="DNA/RNA_pol_sf"/>
</dbReference>
<dbReference type="PROSITE" id="PS50878">
    <property type="entry name" value="RT_POL"/>
    <property type="match status" value="1"/>
</dbReference>
<dbReference type="Pfam" id="PF17917">
    <property type="entry name" value="RT_RNaseH"/>
    <property type="match status" value="1"/>
</dbReference>
<dbReference type="GO" id="GO:0006508">
    <property type="term" value="P:proteolysis"/>
    <property type="evidence" value="ECO:0007669"/>
    <property type="project" value="UniProtKB-KW"/>
</dbReference>
<dbReference type="PANTHER" id="PTHR37984:SF5">
    <property type="entry name" value="PROTEIN NYNRIN-LIKE"/>
    <property type="match status" value="1"/>
</dbReference>
<dbReference type="Gene3D" id="3.10.10.10">
    <property type="entry name" value="HIV Type 1 Reverse Transcriptase, subunit A, domain 1"/>
    <property type="match status" value="1"/>
</dbReference>
<proteinExistence type="predicted"/>
<dbReference type="GO" id="GO:0008233">
    <property type="term" value="F:peptidase activity"/>
    <property type="evidence" value="ECO:0007669"/>
    <property type="project" value="UniProtKB-KW"/>
</dbReference>
<evidence type="ECO:0000259" key="8">
    <source>
        <dbReference type="PROSITE" id="PS50878"/>
    </source>
</evidence>
<organism evidence="9 10">
    <name type="scientific">Cajanus cajan</name>
    <name type="common">Pigeon pea</name>
    <name type="synonym">Cajanus indicus</name>
    <dbReference type="NCBI Taxonomy" id="3821"/>
    <lineage>
        <taxon>Eukaryota</taxon>
        <taxon>Viridiplantae</taxon>
        <taxon>Streptophyta</taxon>
        <taxon>Embryophyta</taxon>
        <taxon>Tracheophyta</taxon>
        <taxon>Spermatophyta</taxon>
        <taxon>Magnoliopsida</taxon>
        <taxon>eudicotyledons</taxon>
        <taxon>Gunneridae</taxon>
        <taxon>Pentapetalae</taxon>
        <taxon>rosids</taxon>
        <taxon>fabids</taxon>
        <taxon>Fabales</taxon>
        <taxon>Fabaceae</taxon>
        <taxon>Papilionoideae</taxon>
        <taxon>50 kb inversion clade</taxon>
        <taxon>NPAAA clade</taxon>
        <taxon>indigoferoid/millettioid clade</taxon>
        <taxon>Phaseoleae</taxon>
        <taxon>Cajanus</taxon>
    </lineage>
</organism>
<evidence type="ECO:0000256" key="3">
    <source>
        <dbReference type="ARBA" id="ARBA00022695"/>
    </source>
</evidence>
<keyword evidence="2" id="KW-0808">Transferase</keyword>
<evidence type="ECO:0000256" key="4">
    <source>
        <dbReference type="ARBA" id="ARBA00022722"/>
    </source>
</evidence>
<keyword evidence="4" id="KW-0540">Nuclease</keyword>
<dbReference type="Pfam" id="PF00078">
    <property type="entry name" value="RVT_1"/>
    <property type="match status" value="1"/>
</dbReference>
<accession>A0A151T6Y4</accession>
<dbReference type="FunFam" id="3.30.70.270:FF:000115">
    <property type="entry name" value="Polyprotein of retroviral origin, putative"/>
    <property type="match status" value="1"/>
</dbReference>
<dbReference type="Gramene" id="C.cajan_16863.t">
    <property type="protein sequence ID" value="C.cajan_16863.t.cds1"/>
    <property type="gene ID" value="C.cajan_16863"/>
</dbReference>
<evidence type="ECO:0000256" key="5">
    <source>
        <dbReference type="ARBA" id="ARBA00022759"/>
    </source>
</evidence>
<dbReference type="FunFam" id="3.10.10.10:FF:000007">
    <property type="entry name" value="Retrovirus-related Pol polyprotein from transposon 17.6-like Protein"/>
    <property type="match status" value="1"/>
</dbReference>
<dbReference type="SUPFAM" id="SSF56672">
    <property type="entry name" value="DNA/RNA polymerases"/>
    <property type="match status" value="1"/>
</dbReference>
<dbReference type="PANTHER" id="PTHR37984">
    <property type="entry name" value="PROTEIN CBG26694"/>
    <property type="match status" value="1"/>
</dbReference>
<evidence type="ECO:0000256" key="6">
    <source>
        <dbReference type="ARBA" id="ARBA00022801"/>
    </source>
</evidence>